<protein>
    <recommendedName>
        <fullName evidence="9">Major facilitator superfamily (MFS) profile domain-containing protein</fullName>
    </recommendedName>
</protein>
<keyword evidence="3" id="KW-1003">Cell membrane</keyword>
<keyword evidence="7 8" id="KW-0472">Membrane</keyword>
<feature type="transmembrane region" description="Helical" evidence="8">
    <location>
        <begin position="414"/>
        <end position="432"/>
    </location>
</feature>
<feature type="transmembrane region" description="Helical" evidence="8">
    <location>
        <begin position="90"/>
        <end position="110"/>
    </location>
</feature>
<dbReference type="Gene3D" id="1.20.1250.20">
    <property type="entry name" value="MFS general substrate transporter like domains"/>
    <property type="match status" value="2"/>
</dbReference>
<evidence type="ECO:0000256" key="6">
    <source>
        <dbReference type="ARBA" id="ARBA00022989"/>
    </source>
</evidence>
<dbReference type="InterPro" id="IPR036259">
    <property type="entry name" value="MFS_trans_sf"/>
</dbReference>
<evidence type="ECO:0000313" key="10">
    <source>
        <dbReference type="EMBL" id="WIA15894.1"/>
    </source>
</evidence>
<feature type="transmembrane region" description="Helical" evidence="8">
    <location>
        <begin position="575"/>
        <end position="597"/>
    </location>
</feature>
<evidence type="ECO:0000259" key="9">
    <source>
        <dbReference type="PROSITE" id="PS50850"/>
    </source>
</evidence>
<dbReference type="PANTHER" id="PTHR43528">
    <property type="entry name" value="ALPHA-KETOGLUTARATE PERMEASE"/>
    <property type="match status" value="1"/>
</dbReference>
<evidence type="ECO:0000256" key="7">
    <source>
        <dbReference type="ARBA" id="ARBA00023136"/>
    </source>
</evidence>
<gene>
    <name evidence="10" type="ORF">OEZ85_012643</name>
</gene>
<keyword evidence="5" id="KW-0769">Symport</keyword>
<dbReference type="Pfam" id="PF00083">
    <property type="entry name" value="Sugar_tr"/>
    <property type="match status" value="1"/>
</dbReference>
<feature type="transmembrane region" description="Helical" evidence="8">
    <location>
        <begin position="156"/>
        <end position="179"/>
    </location>
</feature>
<feature type="domain" description="Major facilitator superfamily (MFS) profile" evidence="9">
    <location>
        <begin position="17"/>
        <end position="604"/>
    </location>
</feature>
<dbReference type="InterPro" id="IPR020846">
    <property type="entry name" value="MFS_dom"/>
</dbReference>
<feature type="transmembrane region" description="Helical" evidence="8">
    <location>
        <begin position="14"/>
        <end position="37"/>
    </location>
</feature>
<evidence type="ECO:0000256" key="3">
    <source>
        <dbReference type="ARBA" id="ARBA00022475"/>
    </source>
</evidence>
<evidence type="ECO:0000256" key="1">
    <source>
        <dbReference type="ARBA" id="ARBA00004651"/>
    </source>
</evidence>
<dbReference type="EMBL" id="CP126214">
    <property type="protein sequence ID" value="WIA15894.1"/>
    <property type="molecule type" value="Genomic_DNA"/>
</dbReference>
<feature type="transmembrane region" description="Helical" evidence="8">
    <location>
        <begin position="191"/>
        <end position="208"/>
    </location>
</feature>
<proteinExistence type="predicted"/>
<dbReference type="InterPro" id="IPR005828">
    <property type="entry name" value="MFS_sugar_transport-like"/>
</dbReference>
<feature type="transmembrane region" description="Helical" evidence="8">
    <location>
        <begin position="506"/>
        <end position="527"/>
    </location>
</feature>
<organism evidence="10 11">
    <name type="scientific">Tetradesmus obliquus</name>
    <name type="common">Green alga</name>
    <name type="synonym">Acutodesmus obliquus</name>
    <dbReference type="NCBI Taxonomy" id="3088"/>
    <lineage>
        <taxon>Eukaryota</taxon>
        <taxon>Viridiplantae</taxon>
        <taxon>Chlorophyta</taxon>
        <taxon>core chlorophytes</taxon>
        <taxon>Chlorophyceae</taxon>
        <taxon>CS clade</taxon>
        <taxon>Sphaeropleales</taxon>
        <taxon>Scenedesmaceae</taxon>
        <taxon>Tetradesmus</taxon>
    </lineage>
</organism>
<dbReference type="InterPro" id="IPR051084">
    <property type="entry name" value="H+-coupled_symporters"/>
</dbReference>
<feature type="transmembrane region" description="Helical" evidence="8">
    <location>
        <begin position="480"/>
        <end position="500"/>
    </location>
</feature>
<evidence type="ECO:0000256" key="2">
    <source>
        <dbReference type="ARBA" id="ARBA00022448"/>
    </source>
</evidence>
<dbReference type="PROSITE" id="PS50850">
    <property type="entry name" value="MFS"/>
    <property type="match status" value="1"/>
</dbReference>
<evidence type="ECO:0000256" key="5">
    <source>
        <dbReference type="ARBA" id="ARBA00022847"/>
    </source>
</evidence>
<dbReference type="SUPFAM" id="SSF103473">
    <property type="entry name" value="MFS general substrate transporter"/>
    <property type="match status" value="1"/>
</dbReference>
<dbReference type="PROSITE" id="PS00217">
    <property type="entry name" value="SUGAR_TRANSPORT_2"/>
    <property type="match status" value="1"/>
</dbReference>
<feature type="transmembrane region" description="Helical" evidence="8">
    <location>
        <begin position="452"/>
        <end position="473"/>
    </location>
</feature>
<reference evidence="10 11" key="1">
    <citation type="submission" date="2023-05" db="EMBL/GenBank/DDBJ databases">
        <title>A 100% complete, gapless, phased diploid assembly of the Scenedesmus obliquus UTEX 3031 genome.</title>
        <authorList>
            <person name="Biondi T.C."/>
            <person name="Hanschen E.R."/>
            <person name="Kwon T."/>
            <person name="Eng W."/>
            <person name="Kruse C.P.S."/>
            <person name="Koehler S.I."/>
            <person name="Kunde Y."/>
            <person name="Gleasner C.D."/>
            <person name="You Mak K.T."/>
            <person name="Polle J."/>
            <person name="Hovde B.T."/>
            <person name="Starkenburg S.R."/>
        </authorList>
    </citation>
    <scope>NUCLEOTIDE SEQUENCE [LARGE SCALE GENOMIC DNA]</scope>
    <source>
        <strain evidence="10 11">DOE0152z</strain>
    </source>
</reference>
<evidence type="ECO:0000313" key="11">
    <source>
        <dbReference type="Proteomes" id="UP001244341"/>
    </source>
</evidence>
<keyword evidence="11" id="KW-1185">Reference proteome</keyword>
<comment type="subcellular location">
    <subcellularLocation>
        <location evidence="1">Cell membrane</location>
        <topology evidence="1">Multi-pass membrane protein</topology>
    </subcellularLocation>
</comment>
<evidence type="ECO:0000256" key="8">
    <source>
        <dbReference type="SAM" id="Phobius"/>
    </source>
</evidence>
<dbReference type="Proteomes" id="UP001244341">
    <property type="component" value="Chromosome 7b"/>
</dbReference>
<dbReference type="PANTHER" id="PTHR43528:SF1">
    <property type="entry name" value="ALPHA-KETOGLUTARATE PERMEASE"/>
    <property type="match status" value="1"/>
</dbReference>
<keyword evidence="4 8" id="KW-0812">Transmembrane</keyword>
<feature type="transmembrane region" description="Helical" evidence="8">
    <location>
        <begin position="57"/>
        <end position="78"/>
    </location>
</feature>
<evidence type="ECO:0000256" key="4">
    <source>
        <dbReference type="ARBA" id="ARBA00022692"/>
    </source>
</evidence>
<feature type="transmembrane region" description="Helical" evidence="8">
    <location>
        <begin position="122"/>
        <end position="144"/>
    </location>
</feature>
<accession>A0ABY8U357</accession>
<feature type="transmembrane region" description="Helical" evidence="8">
    <location>
        <begin position="547"/>
        <end position="569"/>
    </location>
</feature>
<name>A0ABY8U357_TETOB</name>
<dbReference type="InterPro" id="IPR005829">
    <property type="entry name" value="Sugar_transporter_CS"/>
</dbReference>
<keyword evidence="2" id="KW-0813">Transport</keyword>
<keyword evidence="6 8" id="KW-1133">Transmembrane helix</keyword>
<sequence length="612" mass="64678">MDHKYGADLTRKQFVALCIALCTGTLIEWFDFTIYSQLSSTITEVFFPPSNAAAQQLSYWAVFALGFIARPLGSILFGHLGDSRGRRVTLLWSILCVSVPTILIGCLPTYHQIGIAAPVLMAILRLVQGLAVGGEFGSAIVYLFETAPAHRKGTIASLGQAAIAPGIAFGLIACLVVMYACTPAQLLQWGWRVPFLLTAFFAPVALVMRMHMPEPHDFLVSKQQLTMQRVASKAASRAAASFTRQASAAARHSVTAASLASPAASVLSSRQLSRRLEALTEVVVTPEGENDGRCVPDVESGTAAVKGMKGAASPTGAANGSLSALRSLSLTRTAAPGSYIQSTEVLLRVPQTTFTGDATKQAQHTQQDTQHTSDLDAAVLSCEEAYAAELQQQSALIKHHVPLLVLARSHWRQVLLLFCFEACYGATFYTFFSWLPNYMRAISHLPPQDTLWPILAAMVLFAGAVVATGHFICDGTTPKVWAMVGLTAVGAAICTPLLLWCATGSVAATWVAPMLVCGLLCGAMGGLMTSIGPQVFPAGVRTSGYNLAHNLAMSIFGGLSPMAISALALKLPPPALAAGVLLLLWAALAVAAAAPLVRLVPRINAREPAGGL</sequence>